<reference evidence="1 2" key="1">
    <citation type="submission" date="2023-04" db="EMBL/GenBank/DDBJ databases">
        <title>Ottowia paracancer sp. nov., isolated from human stomach.</title>
        <authorList>
            <person name="Song Y."/>
        </authorList>
    </citation>
    <scope>NUCLEOTIDE SEQUENCE [LARGE SCALE GENOMIC DNA]</scope>
    <source>
        <strain evidence="1 2">10c7w1</strain>
    </source>
</reference>
<evidence type="ECO:0000313" key="1">
    <source>
        <dbReference type="EMBL" id="MDG9699007.1"/>
    </source>
</evidence>
<protein>
    <submittedName>
        <fullName evidence="1">Pilus assembly protein PilP</fullName>
    </submittedName>
</protein>
<accession>A0AAW6RJX9</accession>
<dbReference type="PROSITE" id="PS51257">
    <property type="entry name" value="PROKAR_LIPOPROTEIN"/>
    <property type="match status" value="1"/>
</dbReference>
<comment type="caution">
    <text evidence="1">The sequence shown here is derived from an EMBL/GenBank/DDBJ whole genome shotgun (WGS) entry which is preliminary data.</text>
</comment>
<name>A0AAW6RJX9_9BURK</name>
<dbReference type="Pfam" id="PF04351">
    <property type="entry name" value="PilP"/>
    <property type="match status" value="1"/>
</dbReference>
<sequence>MIVRKSEIIGLLSLCVLGVVGCAASYQEELRQWMDQERRSVVPKVTPISEPKQFVAAKYKESEAADPFNMSRLTVALQKDKAQNAGALLIAAEEKRAKEPLENYPLDTIVMVGSLTKGGRIVGLVKVDNLLYQVVPGNHLGQDYGKIMAIDEGQITLREIVQDSLGEWIEKITVMQLQESDK</sequence>
<dbReference type="Gene3D" id="2.30.30.830">
    <property type="match status" value="1"/>
</dbReference>
<dbReference type="EMBL" id="JARVII010000006">
    <property type="protein sequence ID" value="MDG9699007.1"/>
    <property type="molecule type" value="Genomic_DNA"/>
</dbReference>
<dbReference type="RefSeq" id="WP_050715048.1">
    <property type="nucleotide sequence ID" value="NZ_JARVII010000006.1"/>
</dbReference>
<evidence type="ECO:0000313" key="2">
    <source>
        <dbReference type="Proteomes" id="UP001237156"/>
    </source>
</evidence>
<dbReference type="InterPro" id="IPR007446">
    <property type="entry name" value="PilP"/>
</dbReference>
<organism evidence="1 2">
    <name type="scientific">Ottowia cancrivicina</name>
    <dbReference type="NCBI Taxonomy" id="3040346"/>
    <lineage>
        <taxon>Bacteria</taxon>
        <taxon>Pseudomonadati</taxon>
        <taxon>Pseudomonadota</taxon>
        <taxon>Betaproteobacteria</taxon>
        <taxon>Burkholderiales</taxon>
        <taxon>Comamonadaceae</taxon>
        <taxon>Ottowia</taxon>
    </lineage>
</organism>
<dbReference type="PIRSF" id="PIRSF016481">
    <property type="entry name" value="Pilus_assembly_PilP"/>
    <property type="match status" value="1"/>
</dbReference>
<keyword evidence="2" id="KW-1185">Reference proteome</keyword>
<dbReference type="Proteomes" id="UP001237156">
    <property type="component" value="Unassembled WGS sequence"/>
</dbReference>
<proteinExistence type="predicted"/>
<gene>
    <name evidence="1" type="ORF">QB898_04610</name>
</gene>
<dbReference type="AlphaFoldDB" id="A0AAW6RJX9"/>